<proteinExistence type="predicted"/>
<dbReference type="RefSeq" id="WP_061662399.1">
    <property type="nucleotide sequence ID" value="NZ_LOMO01000001.1"/>
</dbReference>
<evidence type="ECO:0000313" key="2">
    <source>
        <dbReference type="Proteomes" id="UP000075476"/>
    </source>
</evidence>
<accession>A0A9X0MJL8</accession>
<protein>
    <submittedName>
        <fullName evidence="1">Uncharacterized protein</fullName>
    </submittedName>
</protein>
<reference evidence="1 2" key="1">
    <citation type="submission" date="2015-12" db="EMBL/GenBank/DDBJ databases">
        <title>Bacillus cereus Group isolate.</title>
        <authorList>
            <person name="Kovac J."/>
        </authorList>
    </citation>
    <scope>NUCLEOTIDE SEQUENCE [LARGE SCALE GENOMIC DNA]</scope>
    <source>
        <strain evidence="1 2">FSL K6-0073</strain>
    </source>
</reference>
<dbReference type="Proteomes" id="UP000075476">
    <property type="component" value="Unassembled WGS sequence"/>
</dbReference>
<sequence length="130" mass="15015">MELHYWEKQLILYTKGHFKRIDYKKDIKLFTAKLYGLGLEDVGMQNVLHMVLDVYETLCENGCINFKLKTFIATLLKKSAFKGEPHKIDEDDILHELLAEIQGISVLNTGLDLGEANRELLEEIMTDKTL</sequence>
<dbReference type="EMBL" id="LOMO01000001">
    <property type="protein sequence ID" value="KXY51058.1"/>
    <property type="molecule type" value="Genomic_DNA"/>
</dbReference>
<comment type="caution">
    <text evidence="1">The sequence shown here is derived from an EMBL/GenBank/DDBJ whole genome shotgun (WGS) entry which is preliminary data.</text>
</comment>
<organism evidence="1 2">
    <name type="scientific">Bacillus cereus</name>
    <dbReference type="NCBI Taxonomy" id="1396"/>
    <lineage>
        <taxon>Bacteria</taxon>
        <taxon>Bacillati</taxon>
        <taxon>Bacillota</taxon>
        <taxon>Bacilli</taxon>
        <taxon>Bacillales</taxon>
        <taxon>Bacillaceae</taxon>
        <taxon>Bacillus</taxon>
        <taxon>Bacillus cereus group</taxon>
    </lineage>
</organism>
<evidence type="ECO:0000313" key="1">
    <source>
        <dbReference type="EMBL" id="KXY51058.1"/>
    </source>
</evidence>
<dbReference type="AlphaFoldDB" id="A0A9X0MJL8"/>
<name>A0A9X0MJL8_BACCE</name>
<gene>
    <name evidence="1" type="ORF">AT268_31640</name>
</gene>